<dbReference type="EMBL" id="CAJEWN010000019">
    <property type="protein sequence ID" value="CAD2137190.1"/>
    <property type="molecule type" value="Genomic_DNA"/>
</dbReference>
<proteinExistence type="predicted"/>
<reference evidence="1 2" key="1">
    <citation type="submission" date="2020-08" db="EMBL/GenBank/DDBJ databases">
        <authorList>
            <person name="Koutsovoulos G."/>
            <person name="Danchin GJ E."/>
        </authorList>
    </citation>
    <scope>NUCLEOTIDE SEQUENCE [LARGE SCALE GENOMIC DNA]</scope>
</reference>
<sequence>MGISGTRFTPDWNKNSQLNKVYYKDNCLYYLRWWDLVSESGGDLWYFHP</sequence>
<protein>
    <submittedName>
        <fullName evidence="1">Uncharacterized protein</fullName>
    </submittedName>
</protein>
<gene>
    <name evidence="1" type="ORF">MENT_LOCUS5349</name>
</gene>
<dbReference type="AlphaFoldDB" id="A0A6V7TW87"/>
<evidence type="ECO:0000313" key="1">
    <source>
        <dbReference type="EMBL" id="CAD2137190.1"/>
    </source>
</evidence>
<organism evidence="1 2">
    <name type="scientific">Meloidogyne enterolobii</name>
    <name type="common">Root-knot nematode worm</name>
    <name type="synonym">Meloidogyne mayaguensis</name>
    <dbReference type="NCBI Taxonomy" id="390850"/>
    <lineage>
        <taxon>Eukaryota</taxon>
        <taxon>Metazoa</taxon>
        <taxon>Ecdysozoa</taxon>
        <taxon>Nematoda</taxon>
        <taxon>Chromadorea</taxon>
        <taxon>Rhabditida</taxon>
        <taxon>Tylenchina</taxon>
        <taxon>Tylenchomorpha</taxon>
        <taxon>Tylenchoidea</taxon>
        <taxon>Meloidogynidae</taxon>
        <taxon>Meloidogyninae</taxon>
        <taxon>Meloidogyne</taxon>
    </lineage>
</organism>
<evidence type="ECO:0000313" key="2">
    <source>
        <dbReference type="Proteomes" id="UP000580250"/>
    </source>
</evidence>
<dbReference type="Proteomes" id="UP000580250">
    <property type="component" value="Unassembled WGS sequence"/>
</dbReference>
<comment type="caution">
    <text evidence="1">The sequence shown here is derived from an EMBL/GenBank/DDBJ whole genome shotgun (WGS) entry which is preliminary data.</text>
</comment>
<accession>A0A6V7TW87</accession>
<name>A0A6V7TW87_MELEN</name>